<reference evidence="5" key="1">
    <citation type="submission" date="2020-07" db="EMBL/GenBank/DDBJ databases">
        <title>Multicomponent nature underlies the extraordinary mechanical properties of spider dragline silk.</title>
        <authorList>
            <person name="Kono N."/>
            <person name="Nakamura H."/>
            <person name="Mori M."/>
            <person name="Yoshida Y."/>
            <person name="Ohtoshi R."/>
            <person name="Malay A.D."/>
            <person name="Moran D.A.P."/>
            <person name="Tomita M."/>
            <person name="Numata K."/>
            <person name="Arakawa K."/>
        </authorList>
    </citation>
    <scope>NUCLEOTIDE SEQUENCE</scope>
</reference>
<feature type="modified residue" description="N6-(pyridoxal phosphate)lysine" evidence="2">
    <location>
        <position position="90"/>
    </location>
</feature>
<dbReference type="PROSITE" id="PS01211">
    <property type="entry name" value="UPF0001"/>
    <property type="match status" value="1"/>
</dbReference>
<evidence type="ECO:0000256" key="1">
    <source>
        <dbReference type="ARBA" id="ARBA00022898"/>
    </source>
</evidence>
<comment type="caution">
    <text evidence="5">The sequence shown here is derived from an EMBL/GenBank/DDBJ whole genome shotgun (WGS) entry which is preliminary data.</text>
</comment>
<dbReference type="PANTHER" id="PTHR10146">
    <property type="entry name" value="PROLINE SYNTHETASE CO-TRANSCRIBED BACTERIAL HOMOLOG PROTEIN"/>
    <property type="match status" value="1"/>
</dbReference>
<dbReference type="InterPro" id="IPR029066">
    <property type="entry name" value="PLP-binding_barrel"/>
</dbReference>
<organism evidence="5 6">
    <name type="scientific">Trichonephila clavata</name>
    <name type="common">Joro spider</name>
    <name type="synonym">Nephila clavata</name>
    <dbReference type="NCBI Taxonomy" id="2740835"/>
    <lineage>
        <taxon>Eukaryota</taxon>
        <taxon>Metazoa</taxon>
        <taxon>Ecdysozoa</taxon>
        <taxon>Arthropoda</taxon>
        <taxon>Chelicerata</taxon>
        <taxon>Arachnida</taxon>
        <taxon>Araneae</taxon>
        <taxon>Araneomorphae</taxon>
        <taxon>Entelegynae</taxon>
        <taxon>Araneoidea</taxon>
        <taxon>Nephilidae</taxon>
        <taxon>Trichonephila</taxon>
    </lineage>
</organism>
<dbReference type="Proteomes" id="UP000887116">
    <property type="component" value="Unassembled WGS sequence"/>
</dbReference>
<gene>
    <name evidence="5" type="primary">PLPBP</name>
    <name evidence="5" type="ORF">TNCT_357751</name>
</gene>
<dbReference type="GO" id="GO:0030170">
    <property type="term" value="F:pyridoxal phosphate binding"/>
    <property type="evidence" value="ECO:0007669"/>
    <property type="project" value="UniProtKB-UniRule"/>
</dbReference>
<comment type="function">
    <text evidence="2">Pyridoxal 5'-phosphate (PLP)-binding protein, which may be involved in intracellular homeostatic regulation of pyridoxal 5'-phosphate (PLP), the active form of vitamin B6.</text>
</comment>
<dbReference type="AlphaFoldDB" id="A0A8X6HDV9"/>
<dbReference type="HAMAP" id="MF_02087">
    <property type="entry name" value="PLP_homeostasis"/>
    <property type="match status" value="1"/>
</dbReference>
<dbReference type="InterPro" id="IPR011078">
    <property type="entry name" value="PyrdxlP_homeostasis"/>
</dbReference>
<dbReference type="InterPro" id="IPR001608">
    <property type="entry name" value="Ala_racemase_N"/>
</dbReference>
<protein>
    <recommendedName>
        <fullName evidence="2">Pyridoxal phosphate homeostasis protein</fullName>
        <shortName evidence="2">PLP homeostasis protein</shortName>
    </recommendedName>
</protein>
<comment type="similarity">
    <text evidence="2 3">Belongs to the pyridoxal phosphate-binding protein YggS/PROSC family.</text>
</comment>
<evidence type="ECO:0000313" key="5">
    <source>
        <dbReference type="EMBL" id="GFR21779.1"/>
    </source>
</evidence>
<dbReference type="SUPFAM" id="SSF51419">
    <property type="entry name" value="PLP-binding barrel"/>
    <property type="match status" value="1"/>
</dbReference>
<dbReference type="Gene3D" id="3.20.20.10">
    <property type="entry name" value="Alanine racemase"/>
    <property type="match status" value="1"/>
</dbReference>
<name>A0A8X6HDV9_TRICU</name>
<accession>A0A8X6HDV9</accession>
<feature type="domain" description="Alanine racemase N-terminal" evidence="4">
    <location>
        <begin position="100"/>
        <end position="293"/>
    </location>
</feature>
<evidence type="ECO:0000256" key="2">
    <source>
        <dbReference type="HAMAP-Rule" id="MF_03225"/>
    </source>
</evidence>
<keyword evidence="6" id="KW-1185">Reference proteome</keyword>
<evidence type="ECO:0000259" key="4">
    <source>
        <dbReference type="Pfam" id="PF01168"/>
    </source>
</evidence>
<evidence type="ECO:0000313" key="6">
    <source>
        <dbReference type="Proteomes" id="UP000887116"/>
    </source>
</evidence>
<sequence>MFMRFEIVFSSIDFKREFLTRIGPENTVTSVAHIHRKLHEDKTHLLWLKMSEPQISIRRNLEEVRNEIATAISRRPQVMDFDVTFVAVSKRMPNSSIIEAYDCGVRDFGENYLQEIVDKSNDPEIMKLCQEIKWHFIGHLQSNKVTKLINACPNLHMIHSIDSKKVAEAIERSFCRKQSKEAEECLYVFIQVNTSGEESKSGIPIEDVEDFYLFMKENCPHLVLEGLMTIGSPNHDLTKGPNPDFIALIELKKKIKDKYKDNLNLSMGMSQDFLHAIELGSSYVRIGERIFGKRK</sequence>
<proteinExistence type="inferred from homology"/>
<dbReference type="FunFam" id="3.20.20.10:FF:000018">
    <property type="entry name" value="Pyridoxal phosphate homeostasis protein"/>
    <property type="match status" value="1"/>
</dbReference>
<evidence type="ECO:0000256" key="3">
    <source>
        <dbReference type="RuleBase" id="RU004514"/>
    </source>
</evidence>
<dbReference type="Pfam" id="PF01168">
    <property type="entry name" value="Ala_racemase_N"/>
    <property type="match status" value="1"/>
</dbReference>
<dbReference type="PANTHER" id="PTHR10146:SF14">
    <property type="entry name" value="PYRIDOXAL PHOSPHATE HOMEOSTASIS PROTEIN"/>
    <property type="match status" value="1"/>
</dbReference>
<keyword evidence="1 2" id="KW-0663">Pyridoxal phosphate</keyword>
<dbReference type="EMBL" id="BMAO01018191">
    <property type="protein sequence ID" value="GFR21779.1"/>
    <property type="molecule type" value="Genomic_DNA"/>
</dbReference>
<dbReference type="OrthoDB" id="10264196at2759"/>
<dbReference type="NCBIfam" id="TIGR00044">
    <property type="entry name" value="YggS family pyridoxal phosphate-dependent enzyme"/>
    <property type="match status" value="1"/>
</dbReference>